<protein>
    <submittedName>
        <fullName evidence="2">Nucleotidyltransferase</fullName>
    </submittedName>
</protein>
<dbReference type="Proteomes" id="UP000823909">
    <property type="component" value="Unassembled WGS sequence"/>
</dbReference>
<dbReference type="SUPFAM" id="SSF53448">
    <property type="entry name" value="Nucleotide-diphospho-sugar transferases"/>
    <property type="match status" value="1"/>
</dbReference>
<reference evidence="2" key="1">
    <citation type="journal article" date="2021" name="PeerJ">
        <title>Extensive microbial diversity within the chicken gut microbiome revealed by metagenomics and culture.</title>
        <authorList>
            <person name="Gilroy R."/>
            <person name="Ravi A."/>
            <person name="Getino M."/>
            <person name="Pursley I."/>
            <person name="Horton D.L."/>
            <person name="Alikhan N.F."/>
            <person name="Baker D."/>
            <person name="Gharbi K."/>
            <person name="Hall N."/>
            <person name="Watson M."/>
            <person name="Adriaenssens E.M."/>
            <person name="Foster-Nyarko E."/>
            <person name="Jarju S."/>
            <person name="Secka A."/>
            <person name="Antonio M."/>
            <person name="Oren A."/>
            <person name="Chaudhuri R.R."/>
            <person name="La Ragione R."/>
            <person name="Hildebrand F."/>
            <person name="Pallen M.J."/>
        </authorList>
    </citation>
    <scope>NUCLEOTIDE SEQUENCE</scope>
    <source>
        <strain evidence="2">ChiBcec15-3976</strain>
    </source>
</reference>
<dbReference type="InterPro" id="IPR029044">
    <property type="entry name" value="Nucleotide-diphossugar_trans"/>
</dbReference>
<proteinExistence type="predicted"/>
<evidence type="ECO:0000313" key="3">
    <source>
        <dbReference type="Proteomes" id="UP000823909"/>
    </source>
</evidence>
<dbReference type="AlphaFoldDB" id="A0A9D2RCI8"/>
<organism evidence="2 3">
    <name type="scientific">Candidatus Mediterraneibacter quadrami</name>
    <dbReference type="NCBI Taxonomy" id="2838684"/>
    <lineage>
        <taxon>Bacteria</taxon>
        <taxon>Bacillati</taxon>
        <taxon>Bacillota</taxon>
        <taxon>Clostridia</taxon>
        <taxon>Lachnospirales</taxon>
        <taxon>Lachnospiraceae</taxon>
        <taxon>Mediterraneibacter</taxon>
    </lineage>
</organism>
<dbReference type="InterPro" id="IPR005835">
    <property type="entry name" value="NTP_transferase_dom"/>
</dbReference>
<reference evidence="2" key="2">
    <citation type="submission" date="2021-04" db="EMBL/GenBank/DDBJ databases">
        <authorList>
            <person name="Gilroy R."/>
        </authorList>
    </citation>
    <scope>NUCLEOTIDE SEQUENCE</scope>
    <source>
        <strain evidence="2">ChiBcec15-3976</strain>
    </source>
</reference>
<dbReference type="Pfam" id="PF00483">
    <property type="entry name" value="NTP_transferase"/>
    <property type="match status" value="1"/>
</dbReference>
<dbReference type="Gene3D" id="3.90.550.10">
    <property type="entry name" value="Spore Coat Polysaccharide Biosynthesis Protein SpsA, Chain A"/>
    <property type="match status" value="1"/>
</dbReference>
<evidence type="ECO:0000259" key="1">
    <source>
        <dbReference type="Pfam" id="PF00483"/>
    </source>
</evidence>
<feature type="domain" description="Nucleotidyl transferase" evidence="1">
    <location>
        <begin position="7"/>
        <end position="184"/>
    </location>
</feature>
<comment type="caution">
    <text evidence="2">The sequence shown here is derived from an EMBL/GenBank/DDBJ whole genome shotgun (WGS) entry which is preliminary data.</text>
</comment>
<name>A0A9D2RCI8_9FIRM</name>
<evidence type="ECO:0000313" key="2">
    <source>
        <dbReference type="EMBL" id="HJD42493.1"/>
    </source>
</evidence>
<sequence length="306" mass="34690">MKKPVLVIMAAGMGSRYGGLKQIDPVDNEGHIIMDFSIFDAKRAGFEKVVFIIKKENEADFREAIGNRLEKYMEVAYAYQDINNIPEGYSVPDGRTKPWGTAHAVLSAIDVVDGPFAVINADDYYGSHAFQVIYDYLTTHEDDDRYRYTMVGYRLKNTVTDNGYVSRGICELNSDRELVSVTERTRIEKKEDGIAYSEDGGETWTYVDEDVLVSMNMWGFTRSILDEIKAGLPAFLDKGLKENPMKCEYYLPAVVSDLLAEDRAVVKVLESEDKWYGVTYKEDKPVVVAAIQALKDEGLYPQKLWD</sequence>
<accession>A0A9D2RCI8</accession>
<gene>
    <name evidence="2" type="ORF">H9910_05745</name>
</gene>
<dbReference type="EMBL" id="DWUU01000035">
    <property type="protein sequence ID" value="HJD42493.1"/>
    <property type="molecule type" value="Genomic_DNA"/>
</dbReference>